<keyword evidence="2" id="KW-1133">Transmembrane helix</keyword>
<organism evidence="3 4">
    <name type="scientific">Aspergillus oryzae var. brunneus</name>
    <dbReference type="NCBI Taxonomy" id="332754"/>
    <lineage>
        <taxon>Eukaryota</taxon>
        <taxon>Fungi</taxon>
        <taxon>Dikarya</taxon>
        <taxon>Ascomycota</taxon>
        <taxon>Pezizomycotina</taxon>
        <taxon>Eurotiomycetes</taxon>
        <taxon>Eurotiomycetidae</taxon>
        <taxon>Eurotiales</taxon>
        <taxon>Aspergillaceae</taxon>
        <taxon>Aspergillus</taxon>
        <taxon>Aspergillus subgen. Circumdati</taxon>
    </lineage>
</organism>
<protein>
    <submittedName>
        <fullName evidence="3">Unnamed protein product</fullName>
    </submittedName>
</protein>
<name>A0ABQ6KZI4_ASPOZ</name>
<keyword evidence="4" id="KW-1185">Reference proteome</keyword>
<evidence type="ECO:0000313" key="3">
    <source>
        <dbReference type="EMBL" id="GMG50989.1"/>
    </source>
</evidence>
<evidence type="ECO:0000256" key="2">
    <source>
        <dbReference type="SAM" id="Phobius"/>
    </source>
</evidence>
<dbReference type="Proteomes" id="UP001165189">
    <property type="component" value="Unassembled WGS sequence"/>
</dbReference>
<gene>
    <name evidence="3" type="ORF">Aory05_000947700</name>
</gene>
<comment type="caution">
    <text evidence="3">The sequence shown here is derived from an EMBL/GenBank/DDBJ whole genome shotgun (WGS) entry which is preliminary data.</text>
</comment>
<feature type="region of interest" description="Disordered" evidence="1">
    <location>
        <begin position="1"/>
        <end position="30"/>
    </location>
</feature>
<dbReference type="EMBL" id="BSYB01000045">
    <property type="protein sequence ID" value="GMG50989.1"/>
    <property type="molecule type" value="Genomic_DNA"/>
</dbReference>
<sequence>MSSTTKPQSQSSWDANHRRKESNKATDPLGLDRVNGVRFSLAGALWILSEIFFWLWSRTSADWMDCLLWWLTVGWIGTEGLGARLVLVGGGWWIGLSCFTEYGTKWSPEGRLVLSQGGDGGGMEVREFC</sequence>
<reference evidence="3" key="1">
    <citation type="submission" date="2023-04" db="EMBL/GenBank/DDBJ databases">
        <title>Aspergillus oryzae var. brunneus NBRC 4377.</title>
        <authorList>
            <person name="Ichikawa N."/>
            <person name="Sato H."/>
            <person name="Tonouchi N."/>
        </authorList>
    </citation>
    <scope>NUCLEOTIDE SEQUENCE</scope>
    <source>
        <strain evidence="3">NBRC 4377</strain>
    </source>
</reference>
<evidence type="ECO:0000256" key="1">
    <source>
        <dbReference type="SAM" id="MobiDB-lite"/>
    </source>
</evidence>
<feature type="compositionally biased region" description="Polar residues" evidence="1">
    <location>
        <begin position="1"/>
        <end position="14"/>
    </location>
</feature>
<keyword evidence="2" id="KW-0472">Membrane</keyword>
<keyword evidence="2" id="KW-0812">Transmembrane</keyword>
<evidence type="ECO:0000313" key="4">
    <source>
        <dbReference type="Proteomes" id="UP001165189"/>
    </source>
</evidence>
<feature type="transmembrane region" description="Helical" evidence="2">
    <location>
        <begin position="68"/>
        <end position="94"/>
    </location>
</feature>
<proteinExistence type="predicted"/>
<accession>A0ABQ6KZI4</accession>
<feature type="transmembrane region" description="Helical" evidence="2">
    <location>
        <begin position="37"/>
        <end position="56"/>
    </location>
</feature>